<accession>A0A423XKZ5</accession>
<evidence type="ECO:0000256" key="1">
    <source>
        <dbReference type="ARBA" id="ARBA00006484"/>
    </source>
</evidence>
<comment type="caution">
    <text evidence="5">The sequence shown here is derived from an EMBL/GenBank/DDBJ whole genome shotgun (WGS) entry which is preliminary data.</text>
</comment>
<dbReference type="InterPro" id="IPR020904">
    <property type="entry name" value="Sc_DH/Rdtase_CS"/>
</dbReference>
<dbReference type="PRINTS" id="PR00080">
    <property type="entry name" value="SDRFAMILY"/>
</dbReference>
<keyword evidence="2" id="KW-0521">NADP</keyword>
<evidence type="ECO:0000256" key="2">
    <source>
        <dbReference type="ARBA" id="ARBA00022857"/>
    </source>
</evidence>
<keyword evidence="6" id="KW-1185">Reference proteome</keyword>
<dbReference type="PROSITE" id="PS00061">
    <property type="entry name" value="ADH_SHORT"/>
    <property type="match status" value="1"/>
</dbReference>
<evidence type="ECO:0000313" key="6">
    <source>
        <dbReference type="Proteomes" id="UP000285146"/>
    </source>
</evidence>
<dbReference type="GO" id="GO:0016616">
    <property type="term" value="F:oxidoreductase activity, acting on the CH-OH group of donors, NAD or NADP as acceptor"/>
    <property type="evidence" value="ECO:0007669"/>
    <property type="project" value="TreeGrafter"/>
</dbReference>
<dbReference type="InParanoid" id="A0A423XKZ5"/>
<dbReference type="PRINTS" id="PR00081">
    <property type="entry name" value="GDHRDH"/>
</dbReference>
<evidence type="ECO:0000313" key="5">
    <source>
        <dbReference type="EMBL" id="ROW17137.1"/>
    </source>
</evidence>
<protein>
    <submittedName>
        <fullName evidence="5">Uncharacterized protein</fullName>
    </submittedName>
</protein>
<sequence length="292" mass="31486">MSAVPTEKQGRKTAIVTGGASGLGTAIAEHFASQGHNVAILDVSVDAGNELASKLVTDYPEAKVIFKQCDVSSWKNQAETFKEVYTQYGRIDIVVANAGISEQGRSALASIEDDEPQEPNLKVLDVDLSGVIYSSSYVLRTVKAVKLAIHYLNKNPQTGSSRGLIICTASNAGLYPFPVSPLYAAAKAGVIGLIRSTAPIVERLQIQINGLAPAILWSNISPDKSLYDNMVVTPLSTLVDGVRKFVEDTSLNGELAEIHGRDPGKVTLRPPHEVVDEDSRKNLENFWRLGWA</sequence>
<dbReference type="SUPFAM" id="SSF51735">
    <property type="entry name" value="NAD(P)-binding Rossmann-fold domains"/>
    <property type="match status" value="1"/>
</dbReference>
<dbReference type="PANTHER" id="PTHR44229">
    <property type="entry name" value="15-HYDROXYPROSTAGLANDIN DEHYDROGENASE [NAD(+)]"/>
    <property type="match status" value="1"/>
</dbReference>
<dbReference type="InterPro" id="IPR002347">
    <property type="entry name" value="SDR_fam"/>
</dbReference>
<dbReference type="PANTHER" id="PTHR44229:SF4">
    <property type="entry name" value="15-HYDROXYPROSTAGLANDIN DEHYDROGENASE [NAD(+)]"/>
    <property type="match status" value="1"/>
</dbReference>
<dbReference type="InterPro" id="IPR036291">
    <property type="entry name" value="NAD(P)-bd_dom_sf"/>
</dbReference>
<gene>
    <name evidence="5" type="ORF">VPNG_01351</name>
</gene>
<dbReference type="Pfam" id="PF00106">
    <property type="entry name" value="adh_short"/>
    <property type="match status" value="1"/>
</dbReference>
<dbReference type="AlphaFoldDB" id="A0A423XKZ5"/>
<name>A0A423XKZ5_9PEZI</name>
<organism evidence="5 6">
    <name type="scientific">Cytospora leucostoma</name>
    <dbReference type="NCBI Taxonomy" id="1230097"/>
    <lineage>
        <taxon>Eukaryota</taxon>
        <taxon>Fungi</taxon>
        <taxon>Dikarya</taxon>
        <taxon>Ascomycota</taxon>
        <taxon>Pezizomycotina</taxon>
        <taxon>Sordariomycetes</taxon>
        <taxon>Sordariomycetidae</taxon>
        <taxon>Diaporthales</taxon>
        <taxon>Cytosporaceae</taxon>
        <taxon>Cytospora</taxon>
    </lineage>
</organism>
<dbReference type="Proteomes" id="UP000285146">
    <property type="component" value="Unassembled WGS sequence"/>
</dbReference>
<reference evidence="5 6" key="1">
    <citation type="submission" date="2015-09" db="EMBL/GenBank/DDBJ databases">
        <title>Host preference determinants of Valsa canker pathogens revealed by comparative genomics.</title>
        <authorList>
            <person name="Yin Z."/>
            <person name="Huang L."/>
        </authorList>
    </citation>
    <scope>NUCLEOTIDE SEQUENCE [LARGE SCALE GENOMIC DNA]</scope>
    <source>
        <strain evidence="5 6">SXYLt</strain>
    </source>
</reference>
<proteinExistence type="inferred from homology"/>
<dbReference type="Gene3D" id="3.40.50.720">
    <property type="entry name" value="NAD(P)-binding Rossmann-like Domain"/>
    <property type="match status" value="1"/>
</dbReference>
<keyword evidence="3" id="KW-0560">Oxidoreductase</keyword>
<evidence type="ECO:0000256" key="4">
    <source>
        <dbReference type="RuleBase" id="RU000363"/>
    </source>
</evidence>
<dbReference type="STRING" id="1230097.A0A423XKZ5"/>
<comment type="similarity">
    <text evidence="1 4">Belongs to the short-chain dehydrogenases/reductases (SDR) family.</text>
</comment>
<dbReference type="EMBL" id="LKEB01000003">
    <property type="protein sequence ID" value="ROW17137.1"/>
    <property type="molecule type" value="Genomic_DNA"/>
</dbReference>
<evidence type="ECO:0000256" key="3">
    <source>
        <dbReference type="ARBA" id="ARBA00023002"/>
    </source>
</evidence>
<dbReference type="GO" id="GO:0005737">
    <property type="term" value="C:cytoplasm"/>
    <property type="evidence" value="ECO:0007669"/>
    <property type="project" value="TreeGrafter"/>
</dbReference>
<dbReference type="OrthoDB" id="37659at2759"/>